<evidence type="ECO:0008006" key="5">
    <source>
        <dbReference type="Google" id="ProtNLM"/>
    </source>
</evidence>
<dbReference type="Proteomes" id="UP000308000">
    <property type="component" value="Unassembled WGS sequence"/>
</dbReference>
<dbReference type="PROSITE" id="PS51257">
    <property type="entry name" value="PROKAR_LIPOPROTEIN"/>
    <property type="match status" value="1"/>
</dbReference>
<reference evidence="2 3" key="1">
    <citation type="submission" date="2019-04" db="EMBL/GenBank/DDBJ databases">
        <title>Deinococcus metalilatus MA1002 mutant No.5.</title>
        <authorList>
            <person name="Park W."/>
            <person name="Park C."/>
        </authorList>
    </citation>
    <scope>NUCLEOTIDE SEQUENCE [LARGE SCALE GENOMIC DNA]</scope>
    <source>
        <strain evidence="2 3">MA1002-m5</strain>
    </source>
</reference>
<keyword evidence="4" id="KW-1185">Reference proteome</keyword>
<dbReference type="EMBL" id="VBRC01000008">
    <property type="protein sequence ID" value="TLK25889.1"/>
    <property type="molecule type" value="Genomic_DNA"/>
</dbReference>
<accession>A0AAJ5F3W7</accession>
<evidence type="ECO:0000313" key="1">
    <source>
        <dbReference type="EMBL" id="MBB5296040.1"/>
    </source>
</evidence>
<gene>
    <name evidence="2" type="ORF">FCS05_12740</name>
    <name evidence="1" type="ORF">HNQ10_002879</name>
</gene>
<proteinExistence type="predicted"/>
<name>A0AAJ5F3W7_9DEIO</name>
<comment type="caution">
    <text evidence="2">The sequence shown here is derived from an EMBL/GenBank/DDBJ whole genome shotgun (WGS) entry which is preliminary data.</text>
</comment>
<dbReference type="EMBL" id="JACHFV010000009">
    <property type="protein sequence ID" value="MBB5296040.1"/>
    <property type="molecule type" value="Genomic_DNA"/>
</dbReference>
<evidence type="ECO:0000313" key="3">
    <source>
        <dbReference type="Proteomes" id="UP000308000"/>
    </source>
</evidence>
<protein>
    <recommendedName>
        <fullName evidence="5">Lipoprotein</fullName>
    </recommendedName>
</protein>
<reference evidence="1 4" key="2">
    <citation type="submission" date="2020-08" db="EMBL/GenBank/DDBJ databases">
        <title>Genomic Encyclopedia of Type Strains, Phase IV (KMG-IV): sequencing the most valuable type-strain genomes for metagenomic binning, comparative biology and taxonomic classification.</title>
        <authorList>
            <person name="Goeker M."/>
        </authorList>
    </citation>
    <scope>NUCLEOTIDE SEQUENCE [LARGE SCALE GENOMIC DNA]</scope>
    <source>
        <strain evidence="1 4">DSM 105434</strain>
    </source>
</reference>
<dbReference type="AlphaFoldDB" id="A0AAJ5F3W7"/>
<organism evidence="2 3">
    <name type="scientific">Deinococcus metallilatus</name>
    <dbReference type="NCBI Taxonomy" id="1211322"/>
    <lineage>
        <taxon>Bacteria</taxon>
        <taxon>Thermotogati</taxon>
        <taxon>Deinococcota</taxon>
        <taxon>Deinococci</taxon>
        <taxon>Deinococcales</taxon>
        <taxon>Deinococcaceae</taxon>
        <taxon>Deinococcus</taxon>
    </lineage>
</organism>
<sequence length="135" mass="14811">MKAPIPLLTAMALTGCSLAGQHRNEDFTVTSVNLAPVDLGFAEVTVQSGQARQIELKNCSPYLEMVILDDGTQIRPRFGPTCVLLPRLVSLSAAPTVLKIPELPNYHNALYVFEIIYGASADSKIMTKEFKAYRK</sequence>
<evidence type="ECO:0000313" key="4">
    <source>
        <dbReference type="Proteomes" id="UP000536909"/>
    </source>
</evidence>
<dbReference type="RefSeq" id="WP_129118380.1">
    <property type="nucleotide sequence ID" value="NZ_BSUI01000008.1"/>
</dbReference>
<dbReference type="Proteomes" id="UP000536909">
    <property type="component" value="Unassembled WGS sequence"/>
</dbReference>
<evidence type="ECO:0000313" key="2">
    <source>
        <dbReference type="EMBL" id="TLK25889.1"/>
    </source>
</evidence>